<accession>A0A849VE70</accession>
<dbReference type="Gene3D" id="1.10.530.40">
    <property type="match status" value="1"/>
</dbReference>
<organism evidence="4 5">
    <name type="scientific">Pseudoalteromonas caenipelagi</name>
    <dbReference type="NCBI Taxonomy" id="2726988"/>
    <lineage>
        <taxon>Bacteria</taxon>
        <taxon>Pseudomonadati</taxon>
        <taxon>Pseudomonadota</taxon>
        <taxon>Gammaproteobacteria</taxon>
        <taxon>Alteromonadales</taxon>
        <taxon>Pseudoalteromonadaceae</taxon>
        <taxon>Pseudoalteromonas</taxon>
    </lineage>
</organism>
<dbReference type="Proteomes" id="UP000586305">
    <property type="component" value="Unassembled WGS sequence"/>
</dbReference>
<gene>
    <name evidence="4" type="ORF">HG263_06715</name>
</gene>
<evidence type="ECO:0000256" key="2">
    <source>
        <dbReference type="ARBA" id="ARBA00022638"/>
    </source>
</evidence>
<keyword evidence="2 3" id="KW-0081">Bacteriolytic enzyme</keyword>
<comment type="caution">
    <text evidence="4">The sequence shown here is derived from an EMBL/GenBank/DDBJ whole genome shotgun (WGS) entry which is preliminary data.</text>
</comment>
<dbReference type="GO" id="GO:0009253">
    <property type="term" value="P:peptidoglycan catabolic process"/>
    <property type="evidence" value="ECO:0007669"/>
    <property type="project" value="InterPro"/>
</dbReference>
<dbReference type="SUPFAM" id="SSF53955">
    <property type="entry name" value="Lysozyme-like"/>
    <property type="match status" value="1"/>
</dbReference>
<protein>
    <recommendedName>
        <fullName evidence="3">Lysozyme</fullName>
        <ecNumber evidence="3">3.2.1.17</ecNumber>
    </recommendedName>
</protein>
<dbReference type="EC" id="3.2.1.17" evidence="3"/>
<dbReference type="GO" id="GO:0016998">
    <property type="term" value="P:cell wall macromolecule catabolic process"/>
    <property type="evidence" value="ECO:0007669"/>
    <property type="project" value="InterPro"/>
</dbReference>
<evidence type="ECO:0000256" key="1">
    <source>
        <dbReference type="ARBA" id="ARBA00022529"/>
    </source>
</evidence>
<comment type="catalytic activity">
    <reaction evidence="3">
        <text>Hydrolysis of (1-&gt;4)-beta-linkages between N-acetylmuramic acid and N-acetyl-D-glucosamine residues in a peptidoglycan and between N-acetyl-D-glucosamine residues in chitodextrins.</text>
        <dbReference type="EC" id="3.2.1.17"/>
    </reaction>
</comment>
<dbReference type="GO" id="GO:0003796">
    <property type="term" value="F:lysozyme activity"/>
    <property type="evidence" value="ECO:0007669"/>
    <property type="project" value="UniProtKB-EC"/>
</dbReference>
<dbReference type="GO" id="GO:0031640">
    <property type="term" value="P:killing of cells of another organism"/>
    <property type="evidence" value="ECO:0007669"/>
    <property type="project" value="UniProtKB-KW"/>
</dbReference>
<proteinExistence type="inferred from homology"/>
<dbReference type="GO" id="GO:0042742">
    <property type="term" value="P:defense response to bacterium"/>
    <property type="evidence" value="ECO:0007669"/>
    <property type="project" value="UniProtKB-KW"/>
</dbReference>
<evidence type="ECO:0000313" key="4">
    <source>
        <dbReference type="EMBL" id="NOU50234.1"/>
    </source>
</evidence>
<dbReference type="Pfam" id="PF00959">
    <property type="entry name" value="Phage_lysozyme"/>
    <property type="match status" value="1"/>
</dbReference>
<dbReference type="RefSeq" id="WP_171625302.1">
    <property type="nucleotide sequence ID" value="NZ_JABBPG010000002.1"/>
</dbReference>
<dbReference type="AlphaFoldDB" id="A0A849VE70"/>
<evidence type="ECO:0000256" key="3">
    <source>
        <dbReference type="RuleBase" id="RU003788"/>
    </source>
</evidence>
<dbReference type="InterPro" id="IPR052619">
    <property type="entry name" value="Phage_lysozyme-like"/>
</dbReference>
<keyword evidence="3" id="KW-0326">Glycosidase</keyword>
<keyword evidence="1 3" id="KW-0929">Antimicrobial</keyword>
<comment type="similarity">
    <text evidence="3">Belongs to the glycosyl hydrolase 24 family.</text>
</comment>
<dbReference type="InterPro" id="IPR023346">
    <property type="entry name" value="Lysozyme-like_dom_sf"/>
</dbReference>
<keyword evidence="3 4" id="KW-0378">Hydrolase</keyword>
<dbReference type="PANTHER" id="PTHR37406">
    <property type="entry name" value="T4-TYPE LYSOZYME 1-RELATED"/>
    <property type="match status" value="1"/>
</dbReference>
<dbReference type="InterPro" id="IPR002196">
    <property type="entry name" value="Glyco_hydro_24"/>
</dbReference>
<name>A0A849VE70_9GAMM</name>
<dbReference type="InterPro" id="IPR023347">
    <property type="entry name" value="Lysozyme_dom_sf"/>
</dbReference>
<reference evidence="4 5" key="1">
    <citation type="submission" date="2020-04" db="EMBL/GenBank/DDBJ databases">
        <title>Pseudoalteromonas caenipelagi sp. nov., isolated from a tidal flat.</title>
        <authorList>
            <person name="Park S."/>
            <person name="Yoon J.-H."/>
        </authorList>
    </citation>
    <scope>NUCLEOTIDE SEQUENCE [LARGE SCALE GENOMIC DNA]</scope>
    <source>
        <strain evidence="4 5">JBTF-M23</strain>
    </source>
</reference>
<dbReference type="EMBL" id="JABBPG010000002">
    <property type="protein sequence ID" value="NOU50234.1"/>
    <property type="molecule type" value="Genomic_DNA"/>
</dbReference>
<keyword evidence="5" id="KW-1185">Reference proteome</keyword>
<sequence>MEKLEQQIYKHEGYLLTVYVCTSGKQTIGFGRNLEDRGISFGEALYLLRNDLRYFTEQVESNINTSKCNPARKAVLVNMAFNLGITGLLKFKNTIAAVEAGKWDTAALEMLNSRWAVQVGSRADELAEQMATGEWQL</sequence>
<dbReference type="PANTHER" id="PTHR37406:SF1">
    <property type="entry name" value="T4-TYPE LYSOZYME 1-RELATED"/>
    <property type="match status" value="1"/>
</dbReference>
<evidence type="ECO:0000313" key="5">
    <source>
        <dbReference type="Proteomes" id="UP000586305"/>
    </source>
</evidence>